<protein>
    <submittedName>
        <fullName evidence="2">Uncharacterized protein</fullName>
    </submittedName>
</protein>
<sequence length="560" mass="64194">MTKRTRVKKDNNVKIVYDTWLGVMCALVAAKNQILIVGRGAGKTTNYIAERSMLINKEMPSAYFFFLCDTYVNALDNIIPSLLEGWRRKGYKEGVDYVTDAPPPAHFLQPYKQPLSYKHTISTRFGNFYKIGSADVPQSLAGNSYQHGFIDESRNINDLPIRKIMPALRGFPIISNSVFYRGITAATDMPNIAEGDFDWVLNHEKNMDVQQIKDSLNVGIKLNNIRLQIYNAIRDKDLNAIKRLEKQLIRWTERHLRVRKNSTLFYQASALTNVGILSPGYFQDQLELLGPEEFKSAVLTFKPTIKKGEKFYSTLGDHHFYDDGILPGYYDKYKIGDAVEASSLALKYIKHNEPIDAGVDFGNMCSMLLGQEQGNYVYILKNLFTLAPEHTKELALQFTDFFKHHKKKVLNMYYDRSGNQNAAVKKDYATELAGFIEEKGWKVNLMNKNQATIFQEEEFNLMKHFFGGYNNNLPRIMIDKFGCTEYRSSLGLAKTKMSKHRRTGSTMIQKDKSSEKLPTHQLPMFSTNMSDAGKYFFFRPKWVKETRQRGLLRLGAPTTG</sequence>
<dbReference type="RefSeq" id="WP_290270620.1">
    <property type="nucleotide sequence ID" value="NZ_JAUFQP010000010.1"/>
</dbReference>
<gene>
    <name evidence="2" type="ORF">ACFFU1_16710</name>
</gene>
<evidence type="ECO:0000256" key="1">
    <source>
        <dbReference type="SAM" id="Coils"/>
    </source>
</evidence>
<comment type="caution">
    <text evidence="2">The sequence shown here is derived from an EMBL/GenBank/DDBJ whole genome shotgun (WGS) entry which is preliminary data.</text>
</comment>
<organism evidence="2 3">
    <name type="scientific">Algibacter miyuki</name>
    <dbReference type="NCBI Taxonomy" id="1306933"/>
    <lineage>
        <taxon>Bacteria</taxon>
        <taxon>Pseudomonadati</taxon>
        <taxon>Bacteroidota</taxon>
        <taxon>Flavobacteriia</taxon>
        <taxon>Flavobacteriales</taxon>
        <taxon>Flavobacteriaceae</taxon>
        <taxon>Algibacter</taxon>
    </lineage>
</organism>
<dbReference type="Proteomes" id="UP001589590">
    <property type="component" value="Unassembled WGS sequence"/>
</dbReference>
<feature type="coiled-coil region" evidence="1">
    <location>
        <begin position="234"/>
        <end position="261"/>
    </location>
</feature>
<proteinExistence type="predicted"/>
<keyword evidence="1" id="KW-0175">Coiled coil</keyword>
<dbReference type="EMBL" id="JBHMFA010000017">
    <property type="protein sequence ID" value="MFB9106552.1"/>
    <property type="molecule type" value="Genomic_DNA"/>
</dbReference>
<reference evidence="2 3" key="1">
    <citation type="submission" date="2024-09" db="EMBL/GenBank/DDBJ databases">
        <authorList>
            <person name="Sun Q."/>
            <person name="Mori K."/>
        </authorList>
    </citation>
    <scope>NUCLEOTIDE SEQUENCE [LARGE SCALE GENOMIC DNA]</scope>
    <source>
        <strain evidence="2 3">CECT 8300</strain>
    </source>
</reference>
<evidence type="ECO:0000313" key="2">
    <source>
        <dbReference type="EMBL" id="MFB9106552.1"/>
    </source>
</evidence>
<keyword evidence="3" id="KW-1185">Reference proteome</keyword>
<accession>A0ABV5H3V0</accession>
<name>A0ABV5H3V0_9FLAO</name>
<evidence type="ECO:0000313" key="3">
    <source>
        <dbReference type="Proteomes" id="UP001589590"/>
    </source>
</evidence>